<dbReference type="InterPro" id="IPR046496">
    <property type="entry name" value="DUF6589"/>
</dbReference>
<organism evidence="3 4">
    <name type="scientific">Lentinula detonsa</name>
    <dbReference type="NCBI Taxonomy" id="2804962"/>
    <lineage>
        <taxon>Eukaryota</taxon>
        <taxon>Fungi</taxon>
        <taxon>Dikarya</taxon>
        <taxon>Basidiomycota</taxon>
        <taxon>Agaricomycotina</taxon>
        <taxon>Agaricomycetes</taxon>
        <taxon>Agaricomycetidae</taxon>
        <taxon>Agaricales</taxon>
        <taxon>Marasmiineae</taxon>
        <taxon>Omphalotaceae</taxon>
        <taxon>Lentinula</taxon>
    </lineage>
</organism>
<evidence type="ECO:0000313" key="3">
    <source>
        <dbReference type="EMBL" id="KAJ3980714.1"/>
    </source>
</evidence>
<sequence>MNVVTAQLFNLRLYLCAKFQSMIGIFAWGTGCSKQFIEVLSQCGLSISFDTIQDYVKTLSQRRIDMACAIPLSMRLLGYDNLNISTSTSIEQQPDAPAKVQSGLFPLLYQLFFRLGISPREIQRIMEIRITIDRFHAAGPLSAKDIEPSLKAAEIITGQSAVTIIQNLFHFAEEFAANDVDYSMISHTPRHPIPVHTTAFHPLRVLTTEEASIAGNLRIPDQVCQIYRRGDLNAWERRSIFQLGIGLFHLLMNLAWCILNKHRFQAKYIGSLAFYFEILDKKRLGSEKPDYYMLLAALEEIRNALLLDAWRKVAKSQGFNSLKDFAASNPSATLLYKLAREINYNYAAPLETPLSPPLQSPSSSNDSDSDIEMASISGASDASNTISDDGSDGINASPDPKLDPTNQSSRLLLRDLLYFTELNQAIRDGDFGRVEDILPDIAALFSSAGSHKYTTEILHLLYNLKKVWTEEFA</sequence>
<evidence type="ECO:0000259" key="2">
    <source>
        <dbReference type="Pfam" id="PF20231"/>
    </source>
</evidence>
<feature type="domain" description="DUF6589" evidence="2">
    <location>
        <begin position="138"/>
        <end position="221"/>
    </location>
</feature>
<dbReference type="EMBL" id="MU802164">
    <property type="protein sequence ID" value="KAJ3980714.1"/>
    <property type="molecule type" value="Genomic_DNA"/>
</dbReference>
<gene>
    <name evidence="3" type="ORF">F5890DRAFT_1419052</name>
</gene>
<comment type="caution">
    <text evidence="3">The sequence shown here is derived from an EMBL/GenBank/DDBJ whole genome shotgun (WGS) entry which is preliminary data.</text>
</comment>
<name>A0AA38PS81_9AGAR</name>
<dbReference type="Proteomes" id="UP001163850">
    <property type="component" value="Unassembled WGS sequence"/>
</dbReference>
<reference evidence="3" key="1">
    <citation type="submission" date="2022-08" db="EMBL/GenBank/DDBJ databases">
        <authorList>
            <consortium name="DOE Joint Genome Institute"/>
            <person name="Min B."/>
            <person name="Riley R."/>
            <person name="Sierra-Patev S."/>
            <person name="Naranjo-Ortiz M."/>
            <person name="Looney B."/>
            <person name="Konkel Z."/>
            <person name="Slot J.C."/>
            <person name="Sakamoto Y."/>
            <person name="Steenwyk J.L."/>
            <person name="Rokas A."/>
            <person name="Carro J."/>
            <person name="Camarero S."/>
            <person name="Ferreira P."/>
            <person name="Molpeceres G."/>
            <person name="Ruiz-Duenas F.J."/>
            <person name="Serrano A."/>
            <person name="Henrissat B."/>
            <person name="Drula E."/>
            <person name="Hughes K.W."/>
            <person name="Mata J.L."/>
            <person name="Ishikawa N.K."/>
            <person name="Vargas-Isla R."/>
            <person name="Ushijima S."/>
            <person name="Smith C.A."/>
            <person name="Ahrendt S."/>
            <person name="Andreopoulos W."/>
            <person name="He G."/>
            <person name="Labutti K."/>
            <person name="Lipzen A."/>
            <person name="Ng V."/>
            <person name="Sandor L."/>
            <person name="Barry K."/>
            <person name="Martinez A.T."/>
            <person name="Xiao Y."/>
            <person name="Gibbons J.G."/>
            <person name="Terashima K."/>
            <person name="Hibbett D.S."/>
            <person name="Grigoriev I.V."/>
        </authorList>
    </citation>
    <scope>NUCLEOTIDE SEQUENCE</scope>
    <source>
        <strain evidence="3">TFB7829</strain>
    </source>
</reference>
<accession>A0AA38PS81</accession>
<proteinExistence type="predicted"/>
<feature type="domain" description="DUF6589" evidence="2">
    <location>
        <begin position="225"/>
        <end position="472"/>
    </location>
</feature>
<feature type="region of interest" description="Disordered" evidence="1">
    <location>
        <begin position="380"/>
        <end position="405"/>
    </location>
</feature>
<protein>
    <recommendedName>
        <fullName evidence="2">DUF6589 domain-containing protein</fullName>
    </recommendedName>
</protein>
<dbReference type="Pfam" id="PF20231">
    <property type="entry name" value="DUF6589"/>
    <property type="match status" value="2"/>
</dbReference>
<dbReference type="AlphaFoldDB" id="A0AA38PS81"/>
<evidence type="ECO:0000256" key="1">
    <source>
        <dbReference type="SAM" id="MobiDB-lite"/>
    </source>
</evidence>
<evidence type="ECO:0000313" key="4">
    <source>
        <dbReference type="Proteomes" id="UP001163850"/>
    </source>
</evidence>